<sequence length="418" mass="44540">MASSLLKSCVRSSATVLGRGTVPRLARLHSLASNPLPATFLRGGTSKGIFINRDALPEDRVHWDTIFLGIMGSPDPEYGRQLNGMGGGVSSLSKICVVEKPTKEQSDKGIDVVYTFVQVGIRDTSIDYSGNCGNLSSMIGAFAIDEGIGRPRPERLDAHKGIATLRSLNTNTNKIVDTTFPVVAAFDSVTPILDLQQATVAGVPGKASRIILDFVSPGGARTGKLLPTGNPVDHIAVDISGNSTQFRVSLVDATNPTVFITSEDLRSALGLSPDAVIDFHDDQVRGIMEDIRQKGAILMGLDPSAQAQPKIAALSPPRPEDTDSDIVVQAFSMGVLHKAVPMTVGLCLGVASGVKGTLANDIVQRIRQERREEPDDLITMRHAGGTVDVGSQFDAQGNVLSARVVRTGRRLMKGVVWW</sequence>
<evidence type="ECO:0000313" key="1">
    <source>
        <dbReference type="EMBL" id="KAI0091132.1"/>
    </source>
</evidence>
<dbReference type="Proteomes" id="UP001055072">
    <property type="component" value="Unassembled WGS sequence"/>
</dbReference>
<accession>A0ACB8U9Q9</accession>
<dbReference type="EMBL" id="MU274906">
    <property type="protein sequence ID" value="KAI0091132.1"/>
    <property type="molecule type" value="Genomic_DNA"/>
</dbReference>
<name>A0ACB8U9Q9_9APHY</name>
<organism evidence="1 2">
    <name type="scientific">Irpex rosettiformis</name>
    <dbReference type="NCBI Taxonomy" id="378272"/>
    <lineage>
        <taxon>Eukaryota</taxon>
        <taxon>Fungi</taxon>
        <taxon>Dikarya</taxon>
        <taxon>Basidiomycota</taxon>
        <taxon>Agaricomycotina</taxon>
        <taxon>Agaricomycetes</taxon>
        <taxon>Polyporales</taxon>
        <taxon>Irpicaceae</taxon>
        <taxon>Irpex</taxon>
    </lineage>
</organism>
<protein>
    <submittedName>
        <fullName evidence="1">DUF453 domain-containing protein</fullName>
    </submittedName>
</protein>
<gene>
    <name evidence="1" type="ORF">BDY19DRAFT_684885</name>
</gene>
<keyword evidence="2" id="KW-1185">Reference proteome</keyword>
<proteinExistence type="predicted"/>
<comment type="caution">
    <text evidence="1">The sequence shown here is derived from an EMBL/GenBank/DDBJ whole genome shotgun (WGS) entry which is preliminary data.</text>
</comment>
<reference evidence="1" key="1">
    <citation type="journal article" date="2021" name="Environ. Microbiol.">
        <title>Gene family expansions and transcriptome signatures uncover fungal adaptations to wood decay.</title>
        <authorList>
            <person name="Hage H."/>
            <person name="Miyauchi S."/>
            <person name="Viragh M."/>
            <person name="Drula E."/>
            <person name="Min B."/>
            <person name="Chaduli D."/>
            <person name="Navarro D."/>
            <person name="Favel A."/>
            <person name="Norest M."/>
            <person name="Lesage-Meessen L."/>
            <person name="Balint B."/>
            <person name="Merenyi Z."/>
            <person name="de Eugenio L."/>
            <person name="Morin E."/>
            <person name="Martinez A.T."/>
            <person name="Baldrian P."/>
            <person name="Stursova M."/>
            <person name="Martinez M.J."/>
            <person name="Novotny C."/>
            <person name="Magnuson J.K."/>
            <person name="Spatafora J.W."/>
            <person name="Maurice S."/>
            <person name="Pangilinan J."/>
            <person name="Andreopoulos W."/>
            <person name="LaButti K."/>
            <person name="Hundley H."/>
            <person name="Na H."/>
            <person name="Kuo A."/>
            <person name="Barry K."/>
            <person name="Lipzen A."/>
            <person name="Henrissat B."/>
            <person name="Riley R."/>
            <person name="Ahrendt S."/>
            <person name="Nagy L.G."/>
            <person name="Grigoriev I.V."/>
            <person name="Martin F."/>
            <person name="Rosso M.N."/>
        </authorList>
    </citation>
    <scope>NUCLEOTIDE SEQUENCE</scope>
    <source>
        <strain evidence="1">CBS 384.51</strain>
    </source>
</reference>
<evidence type="ECO:0000313" key="2">
    <source>
        <dbReference type="Proteomes" id="UP001055072"/>
    </source>
</evidence>